<organism evidence="3 4">
    <name type="scientific">Neptunomonas concharum</name>
    <dbReference type="NCBI Taxonomy" id="1031538"/>
    <lineage>
        <taxon>Bacteria</taxon>
        <taxon>Pseudomonadati</taxon>
        <taxon>Pseudomonadota</taxon>
        <taxon>Gammaproteobacteria</taxon>
        <taxon>Oceanospirillales</taxon>
        <taxon>Oceanospirillaceae</taxon>
        <taxon>Neptunomonas</taxon>
    </lineage>
</organism>
<dbReference type="Pfam" id="PF07228">
    <property type="entry name" value="SpoIIE"/>
    <property type="match status" value="1"/>
</dbReference>
<dbReference type="OrthoDB" id="6399952at2"/>
<dbReference type="SMART" id="SM00331">
    <property type="entry name" value="PP2C_SIG"/>
    <property type="match status" value="1"/>
</dbReference>
<reference evidence="3 4" key="1">
    <citation type="journal article" date="2019" name="Biochem. Eng. J.">
        <title>Metabolic engineering of the marine bacteria Neptunomonas concharum for the production of acetoin and meso-2,3-butanediol from acetate.</title>
        <authorList>
            <person name="Li W."/>
            <person name="Pu N."/>
            <person name="Liu C.-X."/>
            <person name="Yuan Q.-P."/>
            <person name="Li Z.-J."/>
        </authorList>
    </citation>
    <scope>NUCLEOTIDE SEQUENCE [LARGE SCALE GENOMIC DNA]</scope>
    <source>
        <strain evidence="3 4">JCM17730</strain>
    </source>
</reference>
<dbReference type="InterPro" id="IPR036457">
    <property type="entry name" value="PPM-type-like_dom_sf"/>
</dbReference>
<keyword evidence="1" id="KW-0378">Hydrolase</keyword>
<dbReference type="GO" id="GO:0016791">
    <property type="term" value="F:phosphatase activity"/>
    <property type="evidence" value="ECO:0007669"/>
    <property type="project" value="TreeGrafter"/>
</dbReference>
<dbReference type="AlphaFoldDB" id="A0A5P1RA33"/>
<dbReference type="InterPro" id="IPR001932">
    <property type="entry name" value="PPM-type_phosphatase-like_dom"/>
</dbReference>
<dbReference type="RefSeq" id="WP_138988841.1">
    <property type="nucleotide sequence ID" value="NZ_CP043869.1"/>
</dbReference>
<gene>
    <name evidence="3" type="ORF">F0U83_05125</name>
</gene>
<feature type="domain" description="PPM-type phosphatase" evidence="2">
    <location>
        <begin position="167"/>
        <end position="386"/>
    </location>
</feature>
<evidence type="ECO:0000313" key="3">
    <source>
        <dbReference type="EMBL" id="QEQ96135.1"/>
    </source>
</evidence>
<evidence type="ECO:0000256" key="1">
    <source>
        <dbReference type="ARBA" id="ARBA00022801"/>
    </source>
</evidence>
<evidence type="ECO:0000313" key="4">
    <source>
        <dbReference type="Proteomes" id="UP000324760"/>
    </source>
</evidence>
<accession>A0A5P1RA33</accession>
<dbReference type="SUPFAM" id="SSF81606">
    <property type="entry name" value="PP2C-like"/>
    <property type="match status" value="1"/>
</dbReference>
<protein>
    <submittedName>
        <fullName evidence="3">SpoIIE family protein phosphatase</fullName>
    </submittedName>
</protein>
<dbReference type="KEGG" id="ncu:F0U83_05125"/>
<dbReference type="PANTHER" id="PTHR43156">
    <property type="entry name" value="STAGE II SPORULATION PROTEIN E-RELATED"/>
    <property type="match status" value="1"/>
</dbReference>
<name>A0A5P1RA33_9GAMM</name>
<dbReference type="Proteomes" id="UP000324760">
    <property type="component" value="Chromosome"/>
</dbReference>
<keyword evidence="4" id="KW-1185">Reference proteome</keyword>
<evidence type="ECO:0000259" key="2">
    <source>
        <dbReference type="SMART" id="SM00331"/>
    </source>
</evidence>
<dbReference type="PANTHER" id="PTHR43156:SF2">
    <property type="entry name" value="STAGE II SPORULATION PROTEIN E"/>
    <property type="match status" value="1"/>
</dbReference>
<sequence>MTLNTMCESPASIQLIGFEPEHIILFRRILAGHALLVNEGVSNVQPFKHFGVYIVRVAREADIQLIKALSDSDGYFLVISVYEKADPTRILESLRAGADDVFFLTSLLEEQSAFVSALELLLTRCRLIYEGKVYRETLEASLEELKNDQEAAYQVQSRLLPPQKQVIKDVEFTYSVTPSLIVSGDFIDVVPINEQLTLFYIADVSGHGAASALITILLKNITSRLLRNFKRSSSYDILSPVRTLERINKEVNSLALDKHLTAFCGVINHQANILNYAVAGHHPMPFYKSGGEVTILPGRGMPLGLFEEAIFGEGQQVLDDDFSLTLCSDGVLELLSGGSIADKEQQLLNWLKSNPPCHEALKAYVFSGCELSGLIPDDVTIMSLMRVNL</sequence>
<dbReference type="EMBL" id="CP043869">
    <property type="protein sequence ID" value="QEQ96135.1"/>
    <property type="molecule type" value="Genomic_DNA"/>
</dbReference>
<dbReference type="Gene3D" id="3.60.40.10">
    <property type="entry name" value="PPM-type phosphatase domain"/>
    <property type="match status" value="1"/>
</dbReference>
<proteinExistence type="predicted"/>
<dbReference type="InterPro" id="IPR052016">
    <property type="entry name" value="Bact_Sigma-Reg"/>
</dbReference>